<dbReference type="OrthoDB" id="46633at2"/>
<dbReference type="AlphaFoldDB" id="D3LTU2"/>
<dbReference type="EMBL" id="ADGP01000013">
    <property type="protein sequence ID" value="EFD94408.1"/>
    <property type="molecule type" value="Genomic_DNA"/>
</dbReference>
<sequence>MNHKKGTLEPVGVSLADILEKNHLAVPLKIFLLKKDWQKVAGEQIAAFSYVQKLHGFVLYIGVLNSVWMQHLFMYKQKLIQNINQYLEEAIVKDIRFVHSGKEKTSSIYSEKTDRKTSSVSIKNQVLSKEIVDKIQRETSHVIPELRDIIRKVRYTQEKKIQAYRQMGIKKCPKCGNWLDHGEKICLFCRLQERHEFKYKIRKIILSMPWISLEECITQGYVPQGCNSFTELYNEVRRDCIYQYIEKIHFNVDTSEDDLVLALLITRYKPTEITDEFVQRLTEKYRQAKKSVKQEGK</sequence>
<accession>D3LTU2</accession>
<dbReference type="STRING" id="699218.HMPREF0889_1392"/>
<organism evidence="1 2">
    <name type="scientific">Megasphaera lornae</name>
    <dbReference type="NCBI Taxonomy" id="1000568"/>
    <lineage>
        <taxon>Bacteria</taxon>
        <taxon>Bacillati</taxon>
        <taxon>Bacillota</taxon>
        <taxon>Negativicutes</taxon>
        <taxon>Veillonellales</taxon>
        <taxon>Veillonellaceae</taxon>
        <taxon>Megasphaera</taxon>
    </lineage>
</organism>
<dbReference type="PANTHER" id="PTHR36456">
    <property type="entry name" value="UPF0232 PROTEIN SCO3875"/>
    <property type="match status" value="1"/>
</dbReference>
<gene>
    <name evidence="1" type="ORF">HMPREF0889_1392</name>
</gene>
<protein>
    <recommendedName>
        <fullName evidence="3">DUF721 domain-containing protein</fullName>
    </recommendedName>
</protein>
<dbReference type="Pfam" id="PF05258">
    <property type="entry name" value="DciA"/>
    <property type="match status" value="1"/>
</dbReference>
<dbReference type="InterPro" id="IPR007922">
    <property type="entry name" value="DciA-like"/>
</dbReference>
<evidence type="ECO:0000313" key="1">
    <source>
        <dbReference type="EMBL" id="EFD94408.1"/>
    </source>
</evidence>
<dbReference type="RefSeq" id="WP_009369605.1">
    <property type="nucleotide sequence ID" value="NZ_ADGP01000013.1"/>
</dbReference>
<dbReference type="PANTHER" id="PTHR36456:SF1">
    <property type="entry name" value="UPF0232 PROTEIN SCO3875"/>
    <property type="match status" value="1"/>
</dbReference>
<name>D3LTU2_9FIRM</name>
<evidence type="ECO:0008006" key="3">
    <source>
        <dbReference type="Google" id="ProtNLM"/>
    </source>
</evidence>
<evidence type="ECO:0000313" key="2">
    <source>
        <dbReference type="Proteomes" id="UP000003242"/>
    </source>
</evidence>
<reference evidence="2" key="1">
    <citation type="submission" date="2009-12" db="EMBL/GenBank/DDBJ databases">
        <title>Sequence of Clostridiales genomosp. BVAB3 str. UPII9-5.</title>
        <authorList>
            <person name="Madupu R."/>
            <person name="Durkin A.S."/>
            <person name="Torralba M."/>
            <person name="Methe B."/>
            <person name="Sutton G.G."/>
            <person name="Strausberg R.L."/>
            <person name="Nelson K.E."/>
        </authorList>
    </citation>
    <scope>NUCLEOTIDE SEQUENCE [LARGE SCALE GENOMIC DNA]</scope>
    <source>
        <strain evidence="2">28L</strain>
    </source>
</reference>
<proteinExistence type="predicted"/>
<comment type="caution">
    <text evidence="1">The sequence shown here is derived from an EMBL/GenBank/DDBJ whole genome shotgun (WGS) entry which is preliminary data.</text>
</comment>
<dbReference type="eggNOG" id="COG5512">
    <property type="taxonomic scope" value="Bacteria"/>
</dbReference>
<dbReference type="Proteomes" id="UP000003242">
    <property type="component" value="Unassembled WGS sequence"/>
</dbReference>